<protein>
    <submittedName>
        <fullName evidence="1">4-amino-4-deoxychorismate synthase</fullName>
    </submittedName>
</protein>
<organism evidence="1 2">
    <name type="scientific">Nocardioides koreensis</name>
    <dbReference type="NCBI Taxonomy" id="433651"/>
    <lineage>
        <taxon>Bacteria</taxon>
        <taxon>Bacillati</taxon>
        <taxon>Actinomycetota</taxon>
        <taxon>Actinomycetes</taxon>
        <taxon>Propionibacteriales</taxon>
        <taxon>Nocardioidaceae</taxon>
        <taxon>Nocardioides</taxon>
    </lineage>
</organism>
<reference evidence="2" key="1">
    <citation type="journal article" date="2019" name="Int. J. Syst. Evol. Microbiol.">
        <title>The Global Catalogue of Microorganisms (GCM) 10K type strain sequencing project: providing services to taxonomists for standard genome sequencing and annotation.</title>
        <authorList>
            <consortium name="The Broad Institute Genomics Platform"/>
            <consortium name="The Broad Institute Genome Sequencing Center for Infectious Disease"/>
            <person name="Wu L."/>
            <person name="Ma J."/>
        </authorList>
    </citation>
    <scope>NUCLEOTIDE SEQUENCE [LARGE SCALE GENOMIC DNA]</scope>
    <source>
        <strain evidence="2">JCM 16022</strain>
    </source>
</reference>
<dbReference type="InterPro" id="IPR027417">
    <property type="entry name" value="P-loop_NTPase"/>
</dbReference>
<name>A0ABP5LGN2_9ACTN</name>
<dbReference type="RefSeq" id="WP_344150597.1">
    <property type="nucleotide sequence ID" value="NZ_BAAAQR010000004.1"/>
</dbReference>
<dbReference type="Proteomes" id="UP001501771">
    <property type="component" value="Unassembled WGS sequence"/>
</dbReference>
<gene>
    <name evidence="1" type="ORF">GCM10009844_19010</name>
</gene>
<sequence length="190" mass="20266">MGPADAAALLLDLAESRPPTLGPGRLVCVDGPAGSGKTTLAGAVAALRPGTRVVHMDDLYDGWAGLPHLADQLTGLLRPLAGGEPGCYRRYDWHAGRFAETVDVPPGDLLVLEGVGSGSRTHADLTTALAWVWAPAELRLRRGLERDGVALRGRWRQWMVDEDAYFSRDAVAGRADLLVDGTGLTPPRLR</sequence>
<comment type="caution">
    <text evidence="1">The sequence shown here is derived from an EMBL/GenBank/DDBJ whole genome shotgun (WGS) entry which is preliminary data.</text>
</comment>
<dbReference type="SUPFAM" id="SSF52540">
    <property type="entry name" value="P-loop containing nucleoside triphosphate hydrolases"/>
    <property type="match status" value="1"/>
</dbReference>
<accession>A0ABP5LGN2</accession>
<proteinExistence type="predicted"/>
<evidence type="ECO:0000313" key="2">
    <source>
        <dbReference type="Proteomes" id="UP001501771"/>
    </source>
</evidence>
<keyword evidence="2" id="KW-1185">Reference proteome</keyword>
<dbReference type="EMBL" id="BAAAQR010000004">
    <property type="protein sequence ID" value="GAA2144877.1"/>
    <property type="molecule type" value="Genomic_DNA"/>
</dbReference>
<evidence type="ECO:0000313" key="1">
    <source>
        <dbReference type="EMBL" id="GAA2144877.1"/>
    </source>
</evidence>
<dbReference type="Gene3D" id="3.40.50.300">
    <property type="entry name" value="P-loop containing nucleotide triphosphate hydrolases"/>
    <property type="match status" value="1"/>
</dbReference>